<keyword evidence="1" id="KW-1133">Transmembrane helix</keyword>
<name>A0A366H3P9_9BACT</name>
<dbReference type="EMBL" id="QNRR01000019">
    <property type="protein sequence ID" value="RBP35894.1"/>
    <property type="molecule type" value="Genomic_DNA"/>
</dbReference>
<dbReference type="Proteomes" id="UP000253426">
    <property type="component" value="Unassembled WGS sequence"/>
</dbReference>
<reference evidence="2 3" key="1">
    <citation type="submission" date="2018-06" db="EMBL/GenBank/DDBJ databases">
        <title>Genomic Encyclopedia of Type Strains, Phase IV (KMG-IV): sequencing the most valuable type-strain genomes for metagenomic binning, comparative biology and taxonomic classification.</title>
        <authorList>
            <person name="Goeker M."/>
        </authorList>
    </citation>
    <scope>NUCLEOTIDE SEQUENCE [LARGE SCALE GENOMIC DNA]</scope>
    <source>
        <strain evidence="2 3">DSM 25532</strain>
    </source>
</reference>
<keyword evidence="3" id="KW-1185">Reference proteome</keyword>
<feature type="transmembrane region" description="Helical" evidence="1">
    <location>
        <begin position="138"/>
        <end position="157"/>
    </location>
</feature>
<feature type="transmembrane region" description="Helical" evidence="1">
    <location>
        <begin position="65"/>
        <end position="86"/>
    </location>
</feature>
<protein>
    <submittedName>
        <fullName evidence="2">Uncharacterized protein</fullName>
    </submittedName>
</protein>
<proteinExistence type="predicted"/>
<dbReference type="RefSeq" id="WP_113962151.1">
    <property type="nucleotide sequence ID" value="NZ_QNRR01000019.1"/>
</dbReference>
<keyword evidence="1" id="KW-0812">Transmembrane</keyword>
<evidence type="ECO:0000256" key="1">
    <source>
        <dbReference type="SAM" id="Phobius"/>
    </source>
</evidence>
<feature type="transmembrane region" description="Helical" evidence="1">
    <location>
        <begin position="93"/>
        <end position="118"/>
    </location>
</feature>
<comment type="caution">
    <text evidence="2">The sequence shown here is derived from an EMBL/GenBank/DDBJ whole genome shotgun (WGS) entry which is preliminary data.</text>
</comment>
<evidence type="ECO:0000313" key="2">
    <source>
        <dbReference type="EMBL" id="RBP35894.1"/>
    </source>
</evidence>
<accession>A0A366H3P9</accession>
<evidence type="ECO:0000313" key="3">
    <source>
        <dbReference type="Proteomes" id="UP000253426"/>
    </source>
</evidence>
<sequence length="169" mass="18568">MFPENLRRFIATVICALGAGTMVFGASIVCEAFDCHVEELIGDRRKLPPITTWMLESVPHDVEDLGITLLGTLGVTLGYAWLAWAYRATAFQAAFHAIVGLFATVVWASCLPFVEIMVGNEEKGPATASDFWLEHSPFIPWMILCAAPLVVAALLRWKQAQMSDVSEPL</sequence>
<gene>
    <name evidence="2" type="ORF">DES53_11960</name>
</gene>
<dbReference type="AlphaFoldDB" id="A0A366H3P9"/>
<keyword evidence="1" id="KW-0472">Membrane</keyword>
<organism evidence="2 3">
    <name type="scientific">Roseimicrobium gellanilyticum</name>
    <dbReference type="NCBI Taxonomy" id="748857"/>
    <lineage>
        <taxon>Bacteria</taxon>
        <taxon>Pseudomonadati</taxon>
        <taxon>Verrucomicrobiota</taxon>
        <taxon>Verrucomicrobiia</taxon>
        <taxon>Verrucomicrobiales</taxon>
        <taxon>Verrucomicrobiaceae</taxon>
        <taxon>Roseimicrobium</taxon>
    </lineage>
</organism>